<dbReference type="EMBL" id="AZBU02000004">
    <property type="protein sequence ID" value="TKR81306.1"/>
    <property type="molecule type" value="Genomic_DNA"/>
</dbReference>
<reference evidence="4" key="3">
    <citation type="journal article" date="2019" name="G3 (Bethesda)">
        <title>Hybrid Assembly of the Genome of the Entomopathogenic Nematode Steinernema carpocapsae Identifies the X-Chromosome.</title>
        <authorList>
            <person name="Serra L."/>
            <person name="Macchietto M."/>
            <person name="Macias-Munoz A."/>
            <person name="McGill C.J."/>
            <person name="Rodriguez I.M."/>
            <person name="Rodriguez B."/>
            <person name="Murad R."/>
            <person name="Mortazavi A."/>
        </authorList>
    </citation>
    <scope>NUCLEOTIDE SEQUENCE</scope>
    <source>
        <strain evidence="4">ALL</strain>
    </source>
</reference>
<reference evidence="4" key="2">
    <citation type="journal article" date="2015" name="Genome Biol.">
        <title>Comparative genomics of Steinernema reveals deeply conserved gene regulatory networks.</title>
        <authorList>
            <person name="Dillman A.R."/>
            <person name="Macchietto M."/>
            <person name="Porter C.F."/>
            <person name="Rogers A."/>
            <person name="Williams B."/>
            <person name="Antoshechkin I."/>
            <person name="Lee M.M."/>
            <person name="Goodwin Z."/>
            <person name="Lu X."/>
            <person name="Lewis E.E."/>
            <person name="Goodrich-Blair H."/>
            <person name="Stock S.P."/>
            <person name="Adams B.J."/>
            <person name="Sternberg P.W."/>
            <person name="Mortazavi A."/>
        </authorList>
    </citation>
    <scope>NUCLEOTIDE SEQUENCE [LARGE SCALE GENOMIC DNA]</scope>
    <source>
        <strain evidence="4">ALL</strain>
    </source>
</reference>
<dbReference type="PROSITE" id="PS50015">
    <property type="entry name" value="SAP_B"/>
    <property type="match status" value="1"/>
</dbReference>
<gene>
    <name evidence="4" type="ORF">L596_015196</name>
</gene>
<organism evidence="4">
    <name type="scientific">Steinernema carpocapsae</name>
    <name type="common">Entomopathogenic nematode</name>
    <dbReference type="NCBI Taxonomy" id="34508"/>
    <lineage>
        <taxon>Eukaryota</taxon>
        <taxon>Metazoa</taxon>
        <taxon>Ecdysozoa</taxon>
        <taxon>Nematoda</taxon>
        <taxon>Chromadorea</taxon>
        <taxon>Rhabditida</taxon>
        <taxon>Tylenchina</taxon>
        <taxon>Panagrolaimomorpha</taxon>
        <taxon>Strongyloidoidea</taxon>
        <taxon>Steinernematidae</taxon>
        <taxon>Steinernema</taxon>
    </lineage>
</organism>
<evidence type="ECO:0000256" key="1">
    <source>
        <dbReference type="ARBA" id="ARBA00023157"/>
    </source>
</evidence>
<evidence type="ECO:0000313" key="4">
    <source>
        <dbReference type="EMBL" id="TKR81306.1"/>
    </source>
</evidence>
<dbReference type="OrthoDB" id="10499698at2759"/>
<dbReference type="AlphaFoldDB" id="A0A4U5NF59"/>
<dbReference type="InterPro" id="IPR008139">
    <property type="entry name" value="SaposinB_dom"/>
</dbReference>
<keyword evidence="2" id="KW-1133">Transmembrane helix</keyword>
<evidence type="ECO:0000259" key="3">
    <source>
        <dbReference type="PROSITE" id="PS50015"/>
    </source>
</evidence>
<reference evidence="4" key="1">
    <citation type="submission" date="2013-11" db="EMBL/GenBank/DDBJ databases">
        <authorList>
            <person name="Sternberg P."/>
            <person name="Dillman A."/>
            <person name="Macchietto M."/>
        </authorList>
    </citation>
    <scope>NUCLEOTIDE SEQUENCE</scope>
    <source>
        <strain evidence="4">ALL</strain>
    </source>
</reference>
<evidence type="ECO:0000256" key="2">
    <source>
        <dbReference type="SAM" id="Phobius"/>
    </source>
</evidence>
<dbReference type="SMART" id="SM00741">
    <property type="entry name" value="SapB"/>
    <property type="match status" value="1"/>
</dbReference>
<dbReference type="SUPFAM" id="SSF47862">
    <property type="entry name" value="Saposin"/>
    <property type="match status" value="1"/>
</dbReference>
<name>A0A4U5NF59_STECR</name>
<keyword evidence="1" id="KW-1015">Disulfide bond</keyword>
<dbReference type="InterPro" id="IPR011001">
    <property type="entry name" value="Saposin-like"/>
</dbReference>
<proteinExistence type="predicted"/>
<keyword evidence="2" id="KW-0472">Membrane</keyword>
<feature type="transmembrane region" description="Helical" evidence="2">
    <location>
        <begin position="85"/>
        <end position="109"/>
    </location>
</feature>
<sequence>MFQNSPDRRHLRRANLFLSNAAPIVVLRLPAFPRVSLFSSAYRSSPAALFDHLRCHRSVNDVSPITNRSHSYVCRYGFTCQSYHVFVCCTMATRMTVALCLLFVVLFLALCEKSFQNEYLEKFSVKTEVVNSICDVCIVVVRGLVYDLVHFKILLEKQIEKRCHRYFHYDESLERHCVELFNTEVIRLLDRLEMRMNPNKICSKFQFCSDRLFFQLFNASQ</sequence>
<dbReference type="Gene3D" id="1.10.225.10">
    <property type="entry name" value="Saposin-like"/>
    <property type="match status" value="1"/>
</dbReference>
<comment type="caution">
    <text evidence="4">The sequence shown here is derived from an EMBL/GenBank/DDBJ whole genome shotgun (WGS) entry which is preliminary data.</text>
</comment>
<keyword evidence="2" id="KW-0812">Transmembrane</keyword>
<feature type="domain" description="Saposin B-type" evidence="3">
    <location>
        <begin position="130"/>
        <end position="212"/>
    </location>
</feature>
<accession>A0A4U5NF59</accession>
<protein>
    <recommendedName>
        <fullName evidence="3">Saposin B-type domain-containing protein</fullName>
    </recommendedName>
</protein>